<feature type="binding site" evidence="9">
    <location>
        <begin position="132"/>
        <end position="134"/>
    </location>
    <ligand>
        <name>2-[(2R,5Z)-2-carboxy-4-methylthiazol-5(2H)-ylidene]ethyl phosphate</name>
        <dbReference type="ChEBI" id="CHEBI:62899"/>
    </ligand>
</feature>
<name>A0ABX2V6M0_9BACL</name>
<feature type="binding site" evidence="9">
    <location>
        <position position="135"/>
    </location>
    <ligand>
        <name>4-amino-2-methyl-5-(diphosphooxymethyl)pyrimidine</name>
        <dbReference type="ChEBI" id="CHEBI:57841"/>
    </ligand>
</feature>
<evidence type="ECO:0000313" key="14">
    <source>
        <dbReference type="Proteomes" id="UP000078447"/>
    </source>
</evidence>
<feature type="binding site" evidence="9">
    <location>
        <position position="69"/>
    </location>
    <ligand>
        <name>4-amino-2-methyl-5-(diphosphooxymethyl)pyrimidine</name>
        <dbReference type="ChEBI" id="CHEBI:57841"/>
    </ligand>
</feature>
<dbReference type="PANTHER" id="PTHR20857">
    <property type="entry name" value="THIAMINE-PHOSPHATE PYROPHOSPHORYLASE"/>
    <property type="match status" value="1"/>
</dbReference>
<keyword evidence="14" id="KW-1185">Reference proteome</keyword>
<dbReference type="RefSeq" id="WP_028106934.1">
    <property type="nucleotide sequence ID" value="NZ_LVVL01000015.1"/>
</dbReference>
<dbReference type="InterPro" id="IPR036206">
    <property type="entry name" value="ThiamineP_synth_sf"/>
</dbReference>
<evidence type="ECO:0000259" key="12">
    <source>
        <dbReference type="Pfam" id="PF02581"/>
    </source>
</evidence>
<feature type="binding site" evidence="9">
    <location>
        <position position="88"/>
    </location>
    <ligand>
        <name>Mg(2+)</name>
        <dbReference type="ChEBI" id="CHEBI:18420"/>
    </ligand>
</feature>
<comment type="similarity">
    <text evidence="9 10">Belongs to the thiamine-phosphate synthase family.</text>
</comment>
<comment type="caution">
    <text evidence="13">The sequence shown here is derived from an EMBL/GenBank/DDBJ whole genome shotgun (WGS) entry which is preliminary data.</text>
</comment>
<feature type="binding site" evidence="9">
    <location>
        <begin position="181"/>
        <end position="182"/>
    </location>
    <ligand>
        <name>2-[(2R,5Z)-2-carboxy-4-methylthiazol-5(2H)-ylidene]ethyl phosphate</name>
        <dbReference type="ChEBI" id="CHEBI:62899"/>
    </ligand>
</feature>
<comment type="catalytic activity">
    <reaction evidence="8 9 10">
        <text>2-[(2R,5Z)-2-carboxy-4-methylthiazol-5(2H)-ylidene]ethyl phosphate + 4-amino-2-methyl-5-(diphosphooxymethyl)pyrimidine + 2 H(+) = thiamine phosphate + CO2 + diphosphate</text>
        <dbReference type="Rhea" id="RHEA:47844"/>
        <dbReference type="ChEBI" id="CHEBI:15378"/>
        <dbReference type="ChEBI" id="CHEBI:16526"/>
        <dbReference type="ChEBI" id="CHEBI:33019"/>
        <dbReference type="ChEBI" id="CHEBI:37575"/>
        <dbReference type="ChEBI" id="CHEBI:57841"/>
        <dbReference type="ChEBI" id="CHEBI:62899"/>
        <dbReference type="EC" id="2.5.1.3"/>
    </reaction>
</comment>
<feature type="binding site" evidence="9">
    <location>
        <position position="70"/>
    </location>
    <ligand>
        <name>Mg(2+)</name>
        <dbReference type="ChEBI" id="CHEBI:18420"/>
    </ligand>
</feature>
<feature type="domain" description="Thiamine phosphate synthase/TenI" evidence="12">
    <location>
        <begin position="7"/>
        <end position="184"/>
    </location>
</feature>
<evidence type="ECO:0000256" key="11">
    <source>
        <dbReference type="RuleBase" id="RU004253"/>
    </source>
</evidence>
<protein>
    <recommendedName>
        <fullName evidence="9">Thiamine-phosphate synthase</fullName>
        <shortName evidence="9">TP synthase</shortName>
        <shortName evidence="9">TPS</shortName>
        <ecNumber evidence="9">2.5.1.3</ecNumber>
    </recommendedName>
    <alternativeName>
        <fullName evidence="9">Thiamine-phosphate pyrophosphorylase</fullName>
        <shortName evidence="9">TMP pyrophosphorylase</shortName>
        <shortName evidence="9">TMP-PPase</shortName>
    </alternativeName>
</protein>
<comment type="catalytic activity">
    <reaction evidence="7 9 10">
        <text>2-(2-carboxy-4-methylthiazol-5-yl)ethyl phosphate + 4-amino-2-methyl-5-(diphosphooxymethyl)pyrimidine + 2 H(+) = thiamine phosphate + CO2 + diphosphate</text>
        <dbReference type="Rhea" id="RHEA:47848"/>
        <dbReference type="ChEBI" id="CHEBI:15378"/>
        <dbReference type="ChEBI" id="CHEBI:16526"/>
        <dbReference type="ChEBI" id="CHEBI:33019"/>
        <dbReference type="ChEBI" id="CHEBI:37575"/>
        <dbReference type="ChEBI" id="CHEBI:57841"/>
        <dbReference type="ChEBI" id="CHEBI:62890"/>
        <dbReference type="EC" id="2.5.1.3"/>
    </reaction>
</comment>
<dbReference type="PANTHER" id="PTHR20857:SF15">
    <property type="entry name" value="THIAMINE-PHOSPHATE SYNTHASE"/>
    <property type="match status" value="1"/>
</dbReference>
<dbReference type="InterPro" id="IPR013785">
    <property type="entry name" value="Aldolase_TIM"/>
</dbReference>
<dbReference type="EMBL" id="LVVL01000015">
    <property type="protein sequence ID" value="OAN12263.1"/>
    <property type="molecule type" value="Genomic_DNA"/>
</dbReference>
<evidence type="ECO:0000256" key="3">
    <source>
        <dbReference type="ARBA" id="ARBA00022723"/>
    </source>
</evidence>
<comment type="function">
    <text evidence="9">Condenses 4-methyl-5-(beta-hydroxyethyl)thiazole monophosphate (THZ-P) and 2-methyl-4-amino-5-hydroxymethyl pyrimidine pyrophosphate (HMP-PP) to form thiamine monophosphate (TMP).</text>
</comment>
<keyword evidence="2 9" id="KW-0808">Transferase</keyword>
<dbReference type="Pfam" id="PF02581">
    <property type="entry name" value="TMP-TENI"/>
    <property type="match status" value="1"/>
</dbReference>
<dbReference type="Proteomes" id="UP000078447">
    <property type="component" value="Unassembled WGS sequence"/>
</dbReference>
<keyword evidence="3 9" id="KW-0479">Metal-binding</keyword>
<dbReference type="SUPFAM" id="SSF51391">
    <property type="entry name" value="Thiamin phosphate synthase"/>
    <property type="match status" value="1"/>
</dbReference>
<dbReference type="Gene3D" id="3.20.20.70">
    <property type="entry name" value="Aldolase class I"/>
    <property type="match status" value="1"/>
</dbReference>
<dbReference type="NCBIfam" id="TIGR00693">
    <property type="entry name" value="thiE"/>
    <property type="match status" value="1"/>
</dbReference>
<evidence type="ECO:0000313" key="13">
    <source>
        <dbReference type="EMBL" id="OAN12263.1"/>
    </source>
</evidence>
<evidence type="ECO:0000256" key="4">
    <source>
        <dbReference type="ARBA" id="ARBA00022842"/>
    </source>
</evidence>
<feature type="binding site" evidence="9">
    <location>
        <position position="106"/>
    </location>
    <ligand>
        <name>4-amino-2-methyl-5-(diphosphooxymethyl)pyrimidine</name>
        <dbReference type="ChEBI" id="CHEBI:57841"/>
    </ligand>
</feature>
<gene>
    <name evidence="9" type="primary">thiE</name>
    <name evidence="13" type="ORF">A3783_12020</name>
</gene>
<keyword evidence="5 9" id="KW-0784">Thiamine biosynthesis</keyword>
<evidence type="ECO:0000256" key="9">
    <source>
        <dbReference type="HAMAP-Rule" id="MF_00097"/>
    </source>
</evidence>
<dbReference type="HAMAP" id="MF_00097">
    <property type="entry name" value="TMP_synthase"/>
    <property type="match status" value="1"/>
</dbReference>
<dbReference type="InterPro" id="IPR034291">
    <property type="entry name" value="TMP_synthase"/>
</dbReference>
<feature type="binding site" evidence="9">
    <location>
        <position position="162"/>
    </location>
    <ligand>
        <name>2-[(2R,5Z)-2-carboxy-4-methylthiazol-5(2H)-ylidene]ethyl phosphate</name>
        <dbReference type="ChEBI" id="CHEBI:62899"/>
    </ligand>
</feature>
<accession>A0ABX2V6M0</accession>
<evidence type="ECO:0000256" key="8">
    <source>
        <dbReference type="ARBA" id="ARBA00047883"/>
    </source>
</evidence>
<comment type="pathway">
    <text evidence="1 9 11">Cofactor biosynthesis; thiamine diphosphate biosynthesis; thiamine phosphate from 4-amino-2-methyl-5-diphosphomethylpyrimidine and 4-methyl-5-(2-phosphoethyl)-thiazole: step 1/1.</text>
</comment>
<evidence type="ECO:0000256" key="6">
    <source>
        <dbReference type="ARBA" id="ARBA00047334"/>
    </source>
</evidence>
<sequence>MKPDYLVYAVTDPRLQSRPRLVEAVEATIKGGATIVQLREKEASGKEFLEAATQLKTLADRYRVPLIINDRIDIAQLVQAGLHIGQEDIPLSEARRLLPTATIGVSVSTVEQAISAEQNGADYLGVGSLFPTATKNDATFMSKETLHAIRQAVELPLVGIGGITLENVSEVGTAVDGFAVVSALFAQPDVERATREFKEAAKQVHQSVSDRV</sequence>
<organism evidence="13 14">
    <name type="scientific">Exiguobacterium undae</name>
    <dbReference type="NCBI Taxonomy" id="169177"/>
    <lineage>
        <taxon>Bacteria</taxon>
        <taxon>Bacillati</taxon>
        <taxon>Bacillota</taxon>
        <taxon>Bacilli</taxon>
        <taxon>Bacillales</taxon>
        <taxon>Bacillales Family XII. Incertae Sedis</taxon>
        <taxon>Exiguobacterium</taxon>
    </lineage>
</organism>
<evidence type="ECO:0000256" key="2">
    <source>
        <dbReference type="ARBA" id="ARBA00022679"/>
    </source>
</evidence>
<dbReference type="CDD" id="cd00564">
    <property type="entry name" value="TMP_TenI"/>
    <property type="match status" value="1"/>
</dbReference>
<keyword evidence="4 9" id="KW-0460">Magnesium</keyword>
<proteinExistence type="inferred from homology"/>
<evidence type="ECO:0000256" key="7">
    <source>
        <dbReference type="ARBA" id="ARBA00047851"/>
    </source>
</evidence>
<dbReference type="EC" id="2.5.1.3" evidence="9"/>
<feature type="binding site" evidence="9">
    <location>
        <begin position="37"/>
        <end position="41"/>
    </location>
    <ligand>
        <name>4-amino-2-methyl-5-(diphosphooxymethyl)pyrimidine</name>
        <dbReference type="ChEBI" id="CHEBI:57841"/>
    </ligand>
</feature>
<reference evidence="13 14" key="1">
    <citation type="submission" date="2016-03" db="EMBL/GenBank/DDBJ databases">
        <authorList>
            <person name="Cho S.-Y."/>
            <person name="Lim S."/>
            <person name="Kim H."/>
            <person name="Soh E.H."/>
            <person name="Moon J.S."/>
        </authorList>
    </citation>
    <scope>NUCLEOTIDE SEQUENCE [LARGE SCALE GENOMIC DNA]</scope>
    <source>
        <strain evidence="13 14">KCTC 3810</strain>
    </source>
</reference>
<evidence type="ECO:0000256" key="10">
    <source>
        <dbReference type="RuleBase" id="RU003826"/>
    </source>
</evidence>
<evidence type="ECO:0000256" key="1">
    <source>
        <dbReference type="ARBA" id="ARBA00005165"/>
    </source>
</evidence>
<dbReference type="InterPro" id="IPR022998">
    <property type="entry name" value="ThiamineP_synth_TenI"/>
</dbReference>
<comment type="cofactor">
    <cofactor evidence="9">
        <name>Mg(2+)</name>
        <dbReference type="ChEBI" id="CHEBI:18420"/>
    </cofactor>
    <text evidence="9">Binds 1 Mg(2+) ion per subunit.</text>
</comment>
<comment type="catalytic activity">
    <reaction evidence="6 9 10">
        <text>4-methyl-5-(2-phosphooxyethyl)-thiazole + 4-amino-2-methyl-5-(diphosphooxymethyl)pyrimidine + H(+) = thiamine phosphate + diphosphate</text>
        <dbReference type="Rhea" id="RHEA:22328"/>
        <dbReference type="ChEBI" id="CHEBI:15378"/>
        <dbReference type="ChEBI" id="CHEBI:33019"/>
        <dbReference type="ChEBI" id="CHEBI:37575"/>
        <dbReference type="ChEBI" id="CHEBI:57841"/>
        <dbReference type="ChEBI" id="CHEBI:58296"/>
        <dbReference type="EC" id="2.5.1.3"/>
    </reaction>
</comment>
<evidence type="ECO:0000256" key="5">
    <source>
        <dbReference type="ARBA" id="ARBA00022977"/>
    </source>
</evidence>